<dbReference type="PANTHER" id="PTHR37291:SF1">
    <property type="entry name" value="TYPE IV METHYL-DIRECTED RESTRICTION ENZYME ECOKMCRB SUBUNIT"/>
    <property type="match status" value="1"/>
</dbReference>
<accession>A0ABS7G9X4</accession>
<dbReference type="EMBL" id="JAICCF010000001">
    <property type="protein sequence ID" value="MBW8684453.1"/>
    <property type="molecule type" value="Genomic_DNA"/>
</dbReference>
<proteinExistence type="predicted"/>
<organism evidence="1 2">
    <name type="scientific">Chitinophaga rhizophila</name>
    <dbReference type="NCBI Taxonomy" id="2866212"/>
    <lineage>
        <taxon>Bacteria</taxon>
        <taxon>Pseudomonadati</taxon>
        <taxon>Bacteroidota</taxon>
        <taxon>Chitinophagia</taxon>
        <taxon>Chitinophagales</taxon>
        <taxon>Chitinophagaceae</taxon>
        <taxon>Chitinophaga</taxon>
    </lineage>
</organism>
<evidence type="ECO:0000313" key="1">
    <source>
        <dbReference type="EMBL" id="MBW8684453.1"/>
    </source>
</evidence>
<dbReference type="Proteomes" id="UP000812961">
    <property type="component" value="Unassembled WGS sequence"/>
</dbReference>
<gene>
    <name evidence="1" type="ORF">K1Y79_08915</name>
</gene>
<protein>
    <recommendedName>
        <fullName evidence="3">AAA domain (Dynein-related subfamily)</fullName>
    </recommendedName>
</protein>
<dbReference type="InterPro" id="IPR052934">
    <property type="entry name" value="Methyl-DNA_Rec/Restrict_Enz"/>
</dbReference>
<comment type="caution">
    <text evidence="1">The sequence shown here is derived from an EMBL/GenBank/DDBJ whole genome shotgun (WGS) entry which is preliminary data.</text>
</comment>
<dbReference type="RefSeq" id="WP_220249627.1">
    <property type="nucleotide sequence ID" value="NZ_JAICCF010000001.1"/>
</dbReference>
<reference evidence="1 2" key="1">
    <citation type="submission" date="2021-08" db="EMBL/GenBank/DDBJ databases">
        <title>The genome sequence of Chitinophaga sp. B61.</title>
        <authorList>
            <person name="Zhang X."/>
        </authorList>
    </citation>
    <scope>NUCLEOTIDE SEQUENCE [LARGE SCALE GENOMIC DNA]</scope>
    <source>
        <strain evidence="1 2">B61</strain>
    </source>
</reference>
<evidence type="ECO:0000313" key="2">
    <source>
        <dbReference type="Proteomes" id="UP000812961"/>
    </source>
</evidence>
<dbReference type="PANTHER" id="PTHR37291">
    <property type="entry name" value="5-METHYLCYTOSINE-SPECIFIC RESTRICTION ENZYME B"/>
    <property type="match status" value="1"/>
</dbReference>
<dbReference type="InterPro" id="IPR027417">
    <property type="entry name" value="P-loop_NTPase"/>
</dbReference>
<dbReference type="SUPFAM" id="SSF52540">
    <property type="entry name" value="P-loop containing nucleoside triphosphate hydrolases"/>
    <property type="match status" value="1"/>
</dbReference>
<evidence type="ECO:0008006" key="3">
    <source>
        <dbReference type="Google" id="ProtNLM"/>
    </source>
</evidence>
<dbReference type="Gene3D" id="3.40.50.300">
    <property type="entry name" value="P-loop containing nucleotide triphosphate hydrolases"/>
    <property type="match status" value="1"/>
</dbReference>
<keyword evidence="2" id="KW-1185">Reference proteome</keyword>
<name>A0ABS7G9X4_9BACT</name>
<sequence>MKRARVYDIRNGDTDYHNMLSPDGNFIFWSEEQLSGSISGEHIFFINRAEGIGLFAIATGVLRRAKLDPVTMKPVFSYLSKTYTCETGEVFRKYTIVQRASIPQQWKWRKAFRHHATANLWVKHDGNTRRLEMIQDLQQIFTDGPAWEQLDRYHVEVTNLEIPVNQSKVKLQLVSPAQNSSSIHSSDSQESVNRPIAFDDTYRKLLMAIRTRPFLLLGGVSGTGKSWTARKLAYLTCTDEALRNVSSPGNFLMVRVRPDWHEPDDLLGYEARQGGLLRYHCTDLLRFIVKAWQYLQVPFFVCLDEMNLAHIEYYFSDYLSILETARTHNGKIAYDPFITGSNVRQYDREDDTFWVQLRVESDYKLQQHFKENGIAMPSNLIVVGTLNMDETTKSLSIRLLDRAMVVEMTRPQLRSVLSAAPEKWEYSEDDKYARLLVAAPLDRVQAYNDNPSIGERIIRELEKLYAILDEPPFELSTRVTHDTLVYCFLHCEMVADMPEEWLYTCLDEIISMRIIVRISGEDEACRPLLNKLIAATKHYPVSNKRLIRMLSMLENGSHTYYW</sequence>